<evidence type="ECO:0000313" key="2">
    <source>
        <dbReference type="EMBL" id="GAA4146800.1"/>
    </source>
</evidence>
<evidence type="ECO:0000259" key="1">
    <source>
        <dbReference type="Pfam" id="PF21831"/>
    </source>
</evidence>
<gene>
    <name evidence="2" type="ORF">GCM10022416_39700</name>
</gene>
<sequence>MIDEVQQDDLRQYIRFLVALGDDDFDGVVRKGTGYLEDAPGAAASARRFAEEEFAGHLADQRTWPEVLESDRLLRAFRDLDLAGIVARADFTCCQSCGVSEIGDEVPGDEHHAYRGYVFCHRQDMQDAVHGDGLYLSYGVFTDAPVQVPGGTAAIGTEVAAALRRHGLDVDWNGDPGERIGVPLTWRRRRFGRFAAWPGGPAPAAAPAPGGLSVSYCDYRRGRHEDRPVPVSLAEARTVLHALTPRKDNFAVFEGRSGGVVQMRWETGRRLWLESPDPAARCSRGRHVTPDEADDLVAVLAREDRVALDRLGEVETVPWG</sequence>
<dbReference type="InterPro" id="IPR054186">
    <property type="entry name" value="DUF6891"/>
</dbReference>
<comment type="caution">
    <text evidence="2">The sequence shown here is derived from an EMBL/GenBank/DDBJ whole genome shotgun (WGS) entry which is preliminary data.</text>
</comment>
<dbReference type="Proteomes" id="UP001500266">
    <property type="component" value="Unassembled WGS sequence"/>
</dbReference>
<dbReference type="RefSeq" id="WP_345022958.1">
    <property type="nucleotide sequence ID" value="NZ_BAABDO010000063.1"/>
</dbReference>
<accession>A0ABP7Z746</accession>
<protein>
    <recommendedName>
        <fullName evidence="1">DUF6891 domain-containing protein</fullName>
    </recommendedName>
</protein>
<dbReference type="EMBL" id="BAABDO010000063">
    <property type="protein sequence ID" value="GAA4146800.1"/>
    <property type="molecule type" value="Genomic_DNA"/>
</dbReference>
<feature type="domain" description="DUF6891" evidence="1">
    <location>
        <begin position="6"/>
        <end position="190"/>
    </location>
</feature>
<dbReference type="Pfam" id="PF21831">
    <property type="entry name" value="DUF6891"/>
    <property type="match status" value="1"/>
</dbReference>
<name>A0ABP7Z746_9ACTN</name>
<organism evidence="2 3">
    <name type="scientific">Actinomadura keratinilytica</name>
    <dbReference type="NCBI Taxonomy" id="547461"/>
    <lineage>
        <taxon>Bacteria</taxon>
        <taxon>Bacillati</taxon>
        <taxon>Actinomycetota</taxon>
        <taxon>Actinomycetes</taxon>
        <taxon>Streptosporangiales</taxon>
        <taxon>Thermomonosporaceae</taxon>
        <taxon>Actinomadura</taxon>
    </lineage>
</organism>
<evidence type="ECO:0000313" key="3">
    <source>
        <dbReference type="Proteomes" id="UP001500266"/>
    </source>
</evidence>
<keyword evidence="3" id="KW-1185">Reference proteome</keyword>
<proteinExistence type="predicted"/>
<reference evidence="3" key="1">
    <citation type="journal article" date="2019" name="Int. J. Syst. Evol. Microbiol.">
        <title>The Global Catalogue of Microorganisms (GCM) 10K type strain sequencing project: providing services to taxonomists for standard genome sequencing and annotation.</title>
        <authorList>
            <consortium name="The Broad Institute Genomics Platform"/>
            <consortium name="The Broad Institute Genome Sequencing Center for Infectious Disease"/>
            <person name="Wu L."/>
            <person name="Ma J."/>
        </authorList>
    </citation>
    <scope>NUCLEOTIDE SEQUENCE [LARGE SCALE GENOMIC DNA]</scope>
    <source>
        <strain evidence="3">JCM 17316</strain>
    </source>
</reference>